<comment type="caution">
    <text evidence="2">The sequence shown here is derived from an EMBL/GenBank/DDBJ whole genome shotgun (WGS) entry which is preliminary data.</text>
</comment>
<organism evidence="2 3">
    <name type="scientific">Iris pallida</name>
    <name type="common">Sweet iris</name>
    <dbReference type="NCBI Taxonomy" id="29817"/>
    <lineage>
        <taxon>Eukaryota</taxon>
        <taxon>Viridiplantae</taxon>
        <taxon>Streptophyta</taxon>
        <taxon>Embryophyta</taxon>
        <taxon>Tracheophyta</taxon>
        <taxon>Spermatophyta</taxon>
        <taxon>Magnoliopsida</taxon>
        <taxon>Liliopsida</taxon>
        <taxon>Asparagales</taxon>
        <taxon>Iridaceae</taxon>
        <taxon>Iridoideae</taxon>
        <taxon>Irideae</taxon>
        <taxon>Iris</taxon>
    </lineage>
</organism>
<dbReference type="Proteomes" id="UP001140949">
    <property type="component" value="Unassembled WGS sequence"/>
</dbReference>
<dbReference type="CDD" id="cd10567">
    <property type="entry name" value="SWIB-MDM2_like"/>
    <property type="match status" value="1"/>
</dbReference>
<dbReference type="AlphaFoldDB" id="A0AAX6EYU1"/>
<sequence length="197" mass="22582">MARTQIVKQLWAYIRKNNLQDLANKRKIICSDELRLVFETNSTDMFKMNKLLAKHILPLERIKVSCPESKRFKTTPVPTPAPNVSSATNPEANQSPVLVSMALANFFGAGKREMLEYEILRRVWDYIKANTLQMYVNMQRLGVVCTVLQIQTVGKVLCIITESVLCWHTMCSMYKQQQQNRGVACCRYSNLHHSVGL</sequence>
<dbReference type="PANTHER" id="PTHR13844">
    <property type="entry name" value="SWI/SNF-RELATED MATRIX-ASSOCIATED ACTIN-DEPENDENT REGULATOR OF CHROMATIN SUBFAMILY D"/>
    <property type="match status" value="1"/>
</dbReference>
<proteinExistence type="predicted"/>
<protein>
    <recommendedName>
        <fullName evidence="1">DM2 domain-containing protein</fullName>
    </recommendedName>
</protein>
<dbReference type="SMART" id="SM00151">
    <property type="entry name" value="SWIB"/>
    <property type="match status" value="1"/>
</dbReference>
<dbReference type="InterPro" id="IPR003121">
    <property type="entry name" value="SWIB_MDM2_domain"/>
</dbReference>
<feature type="domain" description="DM2" evidence="1">
    <location>
        <begin position="1"/>
        <end position="58"/>
    </location>
</feature>
<evidence type="ECO:0000313" key="2">
    <source>
        <dbReference type="EMBL" id="KAJ6809216.1"/>
    </source>
</evidence>
<evidence type="ECO:0000259" key="1">
    <source>
        <dbReference type="PROSITE" id="PS51925"/>
    </source>
</evidence>
<dbReference type="InterPro" id="IPR019835">
    <property type="entry name" value="SWIB_domain"/>
</dbReference>
<dbReference type="SUPFAM" id="SSF47592">
    <property type="entry name" value="SWIB/MDM2 domain"/>
    <property type="match status" value="2"/>
</dbReference>
<gene>
    <name evidence="2" type="ORF">M6B38_161495</name>
</gene>
<dbReference type="InterPro" id="IPR036885">
    <property type="entry name" value="SWIB_MDM2_dom_sf"/>
</dbReference>
<name>A0AAX6EYU1_IRIPA</name>
<keyword evidence="3" id="KW-1185">Reference proteome</keyword>
<dbReference type="PROSITE" id="PS51925">
    <property type="entry name" value="SWIB_MDM2"/>
    <property type="match status" value="1"/>
</dbReference>
<dbReference type="Gene3D" id="1.10.245.10">
    <property type="entry name" value="SWIB/MDM2 domain"/>
    <property type="match status" value="2"/>
</dbReference>
<evidence type="ECO:0000313" key="3">
    <source>
        <dbReference type="Proteomes" id="UP001140949"/>
    </source>
</evidence>
<accession>A0AAX6EYU1</accession>
<dbReference type="Pfam" id="PF02201">
    <property type="entry name" value="SWIB"/>
    <property type="match status" value="2"/>
</dbReference>
<reference evidence="2" key="2">
    <citation type="submission" date="2023-04" db="EMBL/GenBank/DDBJ databases">
        <authorList>
            <person name="Bruccoleri R.E."/>
            <person name="Oakeley E.J."/>
            <person name="Faust A.-M."/>
            <person name="Dessus-Babus S."/>
            <person name="Altorfer M."/>
            <person name="Burckhardt D."/>
            <person name="Oertli M."/>
            <person name="Naumann U."/>
            <person name="Petersen F."/>
            <person name="Wong J."/>
        </authorList>
    </citation>
    <scope>NUCLEOTIDE SEQUENCE</scope>
    <source>
        <strain evidence="2">GSM-AAB239-AS_SAM_17_03QT</strain>
        <tissue evidence="2">Leaf</tissue>
    </source>
</reference>
<dbReference type="EMBL" id="JANAVB010033020">
    <property type="protein sequence ID" value="KAJ6809216.1"/>
    <property type="molecule type" value="Genomic_DNA"/>
</dbReference>
<reference evidence="2" key="1">
    <citation type="journal article" date="2023" name="GigaByte">
        <title>Genome assembly of the bearded iris, Iris pallida Lam.</title>
        <authorList>
            <person name="Bruccoleri R.E."/>
            <person name="Oakeley E.J."/>
            <person name="Faust A.M.E."/>
            <person name="Altorfer M."/>
            <person name="Dessus-Babus S."/>
            <person name="Burckhardt D."/>
            <person name="Oertli M."/>
            <person name="Naumann U."/>
            <person name="Petersen F."/>
            <person name="Wong J."/>
        </authorList>
    </citation>
    <scope>NUCLEOTIDE SEQUENCE</scope>
    <source>
        <strain evidence="2">GSM-AAB239-AS_SAM_17_03QT</strain>
    </source>
</reference>